<dbReference type="EMBL" id="CP115165">
    <property type="protein sequence ID" value="WDA59162.1"/>
    <property type="molecule type" value="Genomic_DNA"/>
</dbReference>
<dbReference type="Pfam" id="PF00072">
    <property type="entry name" value="Response_reg"/>
    <property type="match status" value="1"/>
</dbReference>
<dbReference type="PROSITE" id="PS50110">
    <property type="entry name" value="RESPONSE_REGULATORY"/>
    <property type="match status" value="1"/>
</dbReference>
<feature type="compositionally biased region" description="Pro residues" evidence="3">
    <location>
        <begin position="134"/>
        <end position="150"/>
    </location>
</feature>
<protein>
    <submittedName>
        <fullName evidence="5">Response regulator</fullName>
    </submittedName>
</protein>
<evidence type="ECO:0000313" key="6">
    <source>
        <dbReference type="Proteomes" id="UP001217044"/>
    </source>
</evidence>
<dbReference type="InterPro" id="IPR001789">
    <property type="entry name" value="Sig_transdc_resp-reg_receiver"/>
</dbReference>
<reference evidence="5 6" key="1">
    <citation type="submission" date="2022-12" db="EMBL/GenBank/DDBJ databases">
        <title>Genome Sequence of Deinococcus aquaticus Type Strain PB314.</title>
        <authorList>
            <person name="Albert C."/>
            <person name="Hill J."/>
            <person name="Boren L."/>
            <person name="Scholz-Ng S."/>
            <person name="Fatema N."/>
            <person name="Grosso R."/>
            <person name="Soboslay E."/>
            <person name="Tuohy J."/>
        </authorList>
    </citation>
    <scope>NUCLEOTIDE SEQUENCE [LARGE SCALE GENOMIC DNA]</scope>
    <source>
        <strain evidence="5 6">PB-314</strain>
    </source>
</reference>
<organism evidence="5 6">
    <name type="scientific">Deinococcus aquaticus</name>
    <dbReference type="NCBI Taxonomy" id="328692"/>
    <lineage>
        <taxon>Bacteria</taxon>
        <taxon>Thermotogati</taxon>
        <taxon>Deinococcota</taxon>
        <taxon>Deinococci</taxon>
        <taxon>Deinococcales</taxon>
        <taxon>Deinococcaceae</taxon>
        <taxon>Deinococcus</taxon>
    </lineage>
</organism>
<dbReference type="Gene3D" id="3.40.50.2300">
    <property type="match status" value="1"/>
</dbReference>
<dbReference type="PANTHER" id="PTHR44591:SF3">
    <property type="entry name" value="RESPONSE REGULATORY DOMAIN-CONTAINING PROTEIN"/>
    <property type="match status" value="1"/>
</dbReference>
<sequence length="318" mass="33522">MTAHLPRRPSILIVDDSPGVLQNMEFLLSPHLSVQVADSGAAALAALTPDTSLVLTDVRMPGMNGVELARTLRRTHPHLPVVFMTGIVEDDLRAEARALGVLDVLRKPLRPGVLFPALQEWLTDAAHVTHVPDLPVPDPSAPRLPAPDPASAPRSSGAPQHSEPVASVREAPTREAPTREAPAREVPAREVQAESDPAAVAARRAQQAQQALMFTAGLSVLPGVTAACAYDSGGVPLTPAALDPEVGAYIRFLATAAHSVAHHLNAAAPVKAVQLEFQDRVLVVCPIPAGYVAIVVRDTPGASSVKSWMRARLGHSLN</sequence>
<dbReference type="InterPro" id="IPR050595">
    <property type="entry name" value="Bact_response_regulator"/>
</dbReference>
<evidence type="ECO:0000256" key="2">
    <source>
        <dbReference type="PROSITE-ProRule" id="PRU00169"/>
    </source>
</evidence>
<accession>A0ABY7V1W5</accession>
<feature type="modified residue" description="4-aspartylphosphate" evidence="2">
    <location>
        <position position="57"/>
    </location>
</feature>
<evidence type="ECO:0000313" key="5">
    <source>
        <dbReference type="EMBL" id="WDA59162.1"/>
    </source>
</evidence>
<keyword evidence="6" id="KW-1185">Reference proteome</keyword>
<feature type="compositionally biased region" description="Basic and acidic residues" evidence="3">
    <location>
        <begin position="171"/>
        <end position="192"/>
    </location>
</feature>
<dbReference type="SMART" id="SM00448">
    <property type="entry name" value="REC"/>
    <property type="match status" value="1"/>
</dbReference>
<name>A0ABY7V1W5_9DEIO</name>
<dbReference type="PANTHER" id="PTHR44591">
    <property type="entry name" value="STRESS RESPONSE REGULATOR PROTEIN 1"/>
    <property type="match status" value="1"/>
</dbReference>
<dbReference type="SUPFAM" id="SSF52172">
    <property type="entry name" value="CheY-like"/>
    <property type="match status" value="1"/>
</dbReference>
<evidence type="ECO:0000256" key="1">
    <source>
        <dbReference type="ARBA" id="ARBA00022553"/>
    </source>
</evidence>
<dbReference type="RefSeq" id="WP_273989510.1">
    <property type="nucleotide sequence ID" value="NZ_BAABQT010000006.1"/>
</dbReference>
<dbReference type="Proteomes" id="UP001217044">
    <property type="component" value="Chromosome"/>
</dbReference>
<keyword evidence="1 2" id="KW-0597">Phosphoprotein</keyword>
<evidence type="ECO:0000259" key="4">
    <source>
        <dbReference type="PROSITE" id="PS50110"/>
    </source>
</evidence>
<feature type="domain" description="Response regulatory" evidence="4">
    <location>
        <begin position="10"/>
        <end position="122"/>
    </location>
</feature>
<proteinExistence type="predicted"/>
<gene>
    <name evidence="5" type="ORF">M8445_02815</name>
</gene>
<evidence type="ECO:0000256" key="3">
    <source>
        <dbReference type="SAM" id="MobiDB-lite"/>
    </source>
</evidence>
<feature type="region of interest" description="Disordered" evidence="3">
    <location>
        <begin position="133"/>
        <end position="194"/>
    </location>
</feature>
<dbReference type="InterPro" id="IPR011006">
    <property type="entry name" value="CheY-like_superfamily"/>
</dbReference>
<dbReference type="CDD" id="cd00156">
    <property type="entry name" value="REC"/>
    <property type="match status" value="1"/>
</dbReference>